<proteinExistence type="predicted"/>
<dbReference type="OrthoDB" id="2414666at2"/>
<dbReference type="NCBIfam" id="NF047408">
    <property type="entry name" value="SA0632_fam_LP"/>
    <property type="match status" value="1"/>
</dbReference>
<evidence type="ECO:0000313" key="4">
    <source>
        <dbReference type="EMBL" id="SUM55896.1"/>
    </source>
</evidence>
<keyword evidence="7" id="KW-1185">Reference proteome</keyword>
<reference evidence="4 6" key="3">
    <citation type="submission" date="2018-06" db="EMBL/GenBank/DDBJ databases">
        <authorList>
            <consortium name="Pathogen Informatics"/>
            <person name="Doyle S."/>
        </authorList>
    </citation>
    <scope>NUCLEOTIDE SEQUENCE [LARGE SCALE GENOMIC DNA]</scope>
    <source>
        <strain evidence="4 6">NCTC13834</strain>
    </source>
</reference>
<dbReference type="GeneID" id="66777676"/>
<evidence type="ECO:0000313" key="3">
    <source>
        <dbReference type="EMBL" id="PTK58783.1"/>
    </source>
</evidence>
<name>A0A291JN85_9STAP</name>
<evidence type="ECO:0000256" key="1">
    <source>
        <dbReference type="SAM" id="MobiDB-lite"/>
    </source>
</evidence>
<gene>
    <name evidence="3" type="ORF">BUZ61_08110</name>
    <name evidence="2" type="ORF">J3T88_04510</name>
    <name evidence="4" type="ORF">NCTC13834_02271</name>
</gene>
<dbReference type="KEGG" id="snl:BJD96_11485"/>
<protein>
    <submittedName>
        <fullName evidence="4">Putative lipoprotein</fullName>
    </submittedName>
</protein>
<dbReference type="Proteomes" id="UP000664081">
    <property type="component" value="Unassembled WGS sequence"/>
</dbReference>
<evidence type="ECO:0000313" key="6">
    <source>
        <dbReference type="Proteomes" id="UP000254412"/>
    </source>
</evidence>
<dbReference type="Proteomes" id="UP000240400">
    <property type="component" value="Unassembled WGS sequence"/>
</dbReference>
<accession>A0A291JN85</accession>
<evidence type="ECO:0000313" key="7">
    <source>
        <dbReference type="Proteomes" id="UP000664081"/>
    </source>
</evidence>
<dbReference type="Proteomes" id="UP000254412">
    <property type="component" value="Unassembled WGS sequence"/>
</dbReference>
<reference evidence="3 5" key="1">
    <citation type="journal article" date="2016" name="Front. Microbiol.">
        <title>Comprehensive Phylogenetic Analysis of Bovine Non-aureus Staphylococci Species Based on Whole-Genome Sequencing.</title>
        <authorList>
            <person name="Naushad S."/>
            <person name="Barkema H.W."/>
            <person name="Luby C."/>
            <person name="Condas L.A."/>
            <person name="Nobrega D.B."/>
            <person name="Carson D.A."/>
            <person name="De Buck J."/>
        </authorList>
    </citation>
    <scope>NUCLEOTIDE SEQUENCE [LARGE SCALE GENOMIC DNA]</scope>
    <source>
        <strain evidence="3 5">SNUC 4337</strain>
    </source>
</reference>
<sequence length="70" mass="7996">MKKCLALILASTVLFTACGQNDEKASLEKDIDKLEKQNKDLEKQKKDLEKEKDKLQDKSKNLEKDISAET</sequence>
<feature type="region of interest" description="Disordered" evidence="1">
    <location>
        <begin position="38"/>
        <end position="70"/>
    </location>
</feature>
<keyword evidence="4" id="KW-0449">Lipoprotein</keyword>
<organism evidence="3 5">
    <name type="scientific">Staphylococcus nepalensis</name>
    <dbReference type="NCBI Taxonomy" id="214473"/>
    <lineage>
        <taxon>Bacteria</taxon>
        <taxon>Bacillati</taxon>
        <taxon>Bacillota</taxon>
        <taxon>Bacilli</taxon>
        <taxon>Bacillales</taxon>
        <taxon>Staphylococcaceae</taxon>
        <taxon>Staphylococcus</taxon>
    </lineage>
</organism>
<reference evidence="2 7" key="4">
    <citation type="submission" date="2021-03" db="EMBL/GenBank/DDBJ databases">
        <title>Staphylococci and Mammaliicocci in bats.</title>
        <authorList>
            <person name="Fountain K."/>
        </authorList>
    </citation>
    <scope>NUCLEOTIDE SEQUENCE [LARGE SCALE GENOMIC DNA]</scope>
    <source>
        <strain evidence="2 7">18_1_E_SW</strain>
    </source>
</reference>
<dbReference type="RefSeq" id="WP_096810757.1">
    <property type="nucleotide sequence ID" value="NZ_BMCF01000008.1"/>
</dbReference>
<dbReference type="EMBL" id="PZHR01000037">
    <property type="protein sequence ID" value="PTK58783.1"/>
    <property type="molecule type" value="Genomic_DNA"/>
</dbReference>
<evidence type="ECO:0000313" key="2">
    <source>
        <dbReference type="EMBL" id="MBO1226586.1"/>
    </source>
</evidence>
<dbReference type="EMBL" id="JAFNLT010000003">
    <property type="protein sequence ID" value="MBO1226586.1"/>
    <property type="molecule type" value="Genomic_DNA"/>
</dbReference>
<dbReference type="EMBL" id="UHDS01000001">
    <property type="protein sequence ID" value="SUM55896.1"/>
    <property type="molecule type" value="Genomic_DNA"/>
</dbReference>
<dbReference type="AlphaFoldDB" id="A0A291JN85"/>
<reference evidence="3" key="2">
    <citation type="submission" date="2018-03" db="EMBL/GenBank/DDBJ databases">
        <authorList>
            <person name="Keele B.F."/>
        </authorList>
    </citation>
    <scope>NUCLEOTIDE SEQUENCE</scope>
    <source>
        <strain evidence="3">SNUC 4337</strain>
    </source>
</reference>
<evidence type="ECO:0000313" key="5">
    <source>
        <dbReference type="Proteomes" id="UP000240400"/>
    </source>
</evidence>
<dbReference type="PROSITE" id="PS51257">
    <property type="entry name" value="PROKAR_LIPOPROTEIN"/>
    <property type="match status" value="1"/>
</dbReference>